<keyword evidence="2" id="KW-0560">Oxidoreductase</keyword>
<comment type="caution">
    <text evidence="2">The sequence shown here is derived from an EMBL/GenBank/DDBJ whole genome shotgun (WGS) entry which is preliminary data.</text>
</comment>
<dbReference type="PANTHER" id="PTHR46865:SF2">
    <property type="entry name" value="MONOOXYGENASE"/>
    <property type="match status" value="1"/>
</dbReference>
<reference evidence="3" key="1">
    <citation type="journal article" date="2019" name="Int. J. Syst. Evol. Microbiol.">
        <title>The Global Catalogue of Microorganisms (GCM) 10K type strain sequencing project: providing services to taxonomists for standard genome sequencing and annotation.</title>
        <authorList>
            <consortium name="The Broad Institute Genomics Platform"/>
            <consortium name="The Broad Institute Genome Sequencing Center for Infectious Disease"/>
            <person name="Wu L."/>
            <person name="Ma J."/>
        </authorList>
    </citation>
    <scope>NUCLEOTIDE SEQUENCE [LARGE SCALE GENOMIC DNA]</scope>
    <source>
        <strain evidence="3">JCM 17858</strain>
    </source>
</reference>
<evidence type="ECO:0000259" key="1">
    <source>
        <dbReference type="Pfam" id="PF01494"/>
    </source>
</evidence>
<dbReference type="SUPFAM" id="SSF51905">
    <property type="entry name" value="FAD/NAD(P)-binding domain"/>
    <property type="match status" value="1"/>
</dbReference>
<name>A0ABP8QWB4_9SPHI</name>
<dbReference type="Gene3D" id="3.30.9.10">
    <property type="entry name" value="D-Amino Acid Oxidase, subunit A, domain 2"/>
    <property type="match status" value="1"/>
</dbReference>
<dbReference type="GO" id="GO:0004497">
    <property type="term" value="F:monooxygenase activity"/>
    <property type="evidence" value="ECO:0007669"/>
    <property type="project" value="UniProtKB-KW"/>
</dbReference>
<organism evidence="2 3">
    <name type="scientific">Sphingobacterium thermophilum</name>
    <dbReference type="NCBI Taxonomy" id="768534"/>
    <lineage>
        <taxon>Bacteria</taxon>
        <taxon>Pseudomonadati</taxon>
        <taxon>Bacteroidota</taxon>
        <taxon>Sphingobacteriia</taxon>
        <taxon>Sphingobacteriales</taxon>
        <taxon>Sphingobacteriaceae</taxon>
        <taxon>Sphingobacterium</taxon>
    </lineage>
</organism>
<dbReference type="Gene3D" id="3.50.50.60">
    <property type="entry name" value="FAD/NAD(P)-binding domain"/>
    <property type="match status" value="1"/>
</dbReference>
<evidence type="ECO:0000313" key="2">
    <source>
        <dbReference type="EMBL" id="GAA4511769.1"/>
    </source>
</evidence>
<dbReference type="InterPro" id="IPR051704">
    <property type="entry name" value="FAD_aromatic-hydroxylase"/>
</dbReference>
<protein>
    <submittedName>
        <fullName evidence="2">FAD-dependent monooxygenase</fullName>
    </submittedName>
</protein>
<sequence>MLTQNIEKMKKRVLISGAGFAGLTLAFWLDKFCFDVTVVEYANGLRRGGSPIDVRGEALHIVQEMGLLDKIKAKEFIHSDEMVDANGETLVRFALNAQPEYLGDIEIHRGDLLDILYEAIPRERVKILFGTSIASMSEESDGVAVVFEDGSSQHFDYVFGADGTHSMVRRLIFGDEKQFSKFFGAYFAFAEVNQVDSGRPKNTGVFYRTLGKQVLLYQFMNGANGVLMFRSPKLDWDFRDKAQHKQILHDVFGEVTDWKTQEILEAMLLSDNLYFDEVCQIHVPEWHKGRVALVGDAAHAPSFFTGMGTSLAMIGAARLAKSLIEYGDHHTAFARYQDIHKPFAEEIQSRIVQGQRYQLPETEEELQASIDRFRKG</sequence>
<keyword evidence="2" id="KW-0503">Monooxygenase</keyword>
<feature type="domain" description="FAD-binding" evidence="1">
    <location>
        <begin position="12"/>
        <end position="344"/>
    </location>
</feature>
<dbReference type="EMBL" id="BAABGR010000006">
    <property type="protein sequence ID" value="GAA4511769.1"/>
    <property type="molecule type" value="Genomic_DNA"/>
</dbReference>
<gene>
    <name evidence="2" type="ORF">GCM10023173_04920</name>
</gene>
<evidence type="ECO:0000313" key="3">
    <source>
        <dbReference type="Proteomes" id="UP001500394"/>
    </source>
</evidence>
<dbReference type="InterPro" id="IPR002938">
    <property type="entry name" value="FAD-bd"/>
</dbReference>
<dbReference type="PRINTS" id="PR00420">
    <property type="entry name" value="RNGMNOXGNASE"/>
</dbReference>
<dbReference type="InterPro" id="IPR036188">
    <property type="entry name" value="FAD/NAD-bd_sf"/>
</dbReference>
<keyword evidence="3" id="KW-1185">Reference proteome</keyword>
<dbReference type="Pfam" id="PF01494">
    <property type="entry name" value="FAD_binding_3"/>
    <property type="match status" value="1"/>
</dbReference>
<dbReference type="Proteomes" id="UP001500394">
    <property type="component" value="Unassembled WGS sequence"/>
</dbReference>
<dbReference type="PANTHER" id="PTHR46865">
    <property type="entry name" value="OXIDOREDUCTASE-RELATED"/>
    <property type="match status" value="1"/>
</dbReference>
<accession>A0ABP8QWB4</accession>
<proteinExistence type="predicted"/>